<dbReference type="PROSITE" id="PS50255">
    <property type="entry name" value="CYTOCHROME_B5_2"/>
    <property type="match status" value="1"/>
</dbReference>
<dbReference type="EMBL" id="AGSI01000004">
    <property type="protein sequence ID" value="EIE25119.1"/>
    <property type="molecule type" value="Genomic_DNA"/>
</dbReference>
<organism evidence="6 7">
    <name type="scientific">Coccomyxa subellipsoidea (strain C-169)</name>
    <name type="common">Green microalga</name>
    <dbReference type="NCBI Taxonomy" id="574566"/>
    <lineage>
        <taxon>Eukaryota</taxon>
        <taxon>Viridiplantae</taxon>
        <taxon>Chlorophyta</taxon>
        <taxon>core chlorophytes</taxon>
        <taxon>Trebouxiophyceae</taxon>
        <taxon>Trebouxiophyceae incertae sedis</taxon>
        <taxon>Coccomyxaceae</taxon>
        <taxon>Coccomyxa</taxon>
        <taxon>Coccomyxa subellipsoidea</taxon>
    </lineage>
</organism>
<evidence type="ECO:0000256" key="1">
    <source>
        <dbReference type="ARBA" id="ARBA00022617"/>
    </source>
</evidence>
<dbReference type="InterPro" id="IPR050668">
    <property type="entry name" value="Cytochrome_b5"/>
</dbReference>
<dbReference type="Gene3D" id="3.10.120.10">
    <property type="entry name" value="Cytochrome b5-like heme/steroid binding domain"/>
    <property type="match status" value="1"/>
</dbReference>
<evidence type="ECO:0000256" key="4">
    <source>
        <dbReference type="ARBA" id="ARBA00038168"/>
    </source>
</evidence>
<dbReference type="SUPFAM" id="SSF55856">
    <property type="entry name" value="Cytochrome b5-like heme/steroid binding domain"/>
    <property type="match status" value="1"/>
</dbReference>
<comment type="caution">
    <text evidence="6">The sequence shown here is derived from an EMBL/GenBank/DDBJ whole genome shotgun (WGS) entry which is preliminary data.</text>
</comment>
<dbReference type="KEGG" id="csl:COCSUDRAFT_13727"/>
<name>I0Z3A0_COCSC</name>
<dbReference type="InterPro" id="IPR001199">
    <property type="entry name" value="Cyt_B5-like_heme/steroid-bd"/>
</dbReference>
<proteinExistence type="inferred from homology"/>
<evidence type="ECO:0000259" key="5">
    <source>
        <dbReference type="PROSITE" id="PS50255"/>
    </source>
</evidence>
<comment type="similarity">
    <text evidence="4">Belongs to the cytochrome b5 family.</text>
</comment>
<protein>
    <submittedName>
        <fullName evidence="6">Cytochrome b5</fullName>
    </submittedName>
</protein>
<keyword evidence="2" id="KW-0479">Metal-binding</keyword>
<dbReference type="AlphaFoldDB" id="I0Z3A0"/>
<dbReference type="OrthoDB" id="260519at2759"/>
<sequence length="321" mass="35939">MQVDAQSLIKVLGKQLFGRVVAVNELVMVHLDGLALVVRIANLNTLDESAREETLSYHCYRGLVAPDTTLYLTEGKQIRCLGCDDVTRCCRSRPSGDRSRAVIDVLTRDGEVFPVKRKLLRPCINLTQAVRSDVPSVTIDVDTLVFDRVLIYLEAGAAGQPVPDYAVHLLGDLLHAGEALGLLSLQDYCRAKLGRLDSRIQLRSFEEVKAHNAAGQCWLILDGMVLDVTRWLPEHPGGATIIPKQSLNLDCARFFEVYHSSRESFLYLREFYVGEVHPGDVAAVPCKERPSPEFLAQLRGYRRFRMQPPDEDSLVKAFKSF</sequence>
<dbReference type="GeneID" id="17043122"/>
<dbReference type="GO" id="GO:0016020">
    <property type="term" value="C:membrane"/>
    <property type="evidence" value="ECO:0007669"/>
    <property type="project" value="TreeGrafter"/>
</dbReference>
<evidence type="ECO:0000313" key="6">
    <source>
        <dbReference type="EMBL" id="EIE25119.1"/>
    </source>
</evidence>
<dbReference type="PANTHER" id="PTHR19359">
    <property type="entry name" value="CYTOCHROME B5"/>
    <property type="match status" value="1"/>
</dbReference>
<dbReference type="RefSeq" id="XP_005649663.1">
    <property type="nucleotide sequence ID" value="XM_005649606.1"/>
</dbReference>
<evidence type="ECO:0000256" key="2">
    <source>
        <dbReference type="ARBA" id="ARBA00022723"/>
    </source>
</evidence>
<dbReference type="eggNOG" id="KOG0537">
    <property type="taxonomic scope" value="Eukaryota"/>
</dbReference>
<dbReference type="GO" id="GO:0020037">
    <property type="term" value="F:heme binding"/>
    <property type="evidence" value="ECO:0007669"/>
    <property type="project" value="TreeGrafter"/>
</dbReference>
<keyword evidence="3" id="KW-0408">Iron</keyword>
<keyword evidence="7" id="KW-1185">Reference proteome</keyword>
<gene>
    <name evidence="6" type="ORF">COCSUDRAFT_13727</name>
</gene>
<dbReference type="GO" id="GO:0046872">
    <property type="term" value="F:metal ion binding"/>
    <property type="evidence" value="ECO:0007669"/>
    <property type="project" value="UniProtKB-KW"/>
</dbReference>
<dbReference type="STRING" id="574566.I0Z3A0"/>
<dbReference type="InterPro" id="IPR036400">
    <property type="entry name" value="Cyt_B5-like_heme/steroid_sf"/>
</dbReference>
<feature type="domain" description="Cytochrome b5 heme-binding" evidence="5">
    <location>
        <begin position="200"/>
        <end position="277"/>
    </location>
</feature>
<keyword evidence="1" id="KW-0349">Heme</keyword>
<evidence type="ECO:0000256" key="3">
    <source>
        <dbReference type="ARBA" id="ARBA00023004"/>
    </source>
</evidence>
<dbReference type="Pfam" id="PF00173">
    <property type="entry name" value="Cyt-b5"/>
    <property type="match status" value="1"/>
</dbReference>
<dbReference type="PANTHER" id="PTHR19359:SF95">
    <property type="entry name" value="CYTOCHROME B5 TYPE B"/>
    <property type="match status" value="1"/>
</dbReference>
<reference evidence="6 7" key="1">
    <citation type="journal article" date="2012" name="Genome Biol.">
        <title>The genome of the polar eukaryotic microalga coccomyxa subellipsoidea reveals traits of cold adaptation.</title>
        <authorList>
            <person name="Blanc G."/>
            <person name="Agarkova I."/>
            <person name="Grimwood J."/>
            <person name="Kuo A."/>
            <person name="Brueggeman A."/>
            <person name="Dunigan D."/>
            <person name="Gurnon J."/>
            <person name="Ladunga I."/>
            <person name="Lindquist E."/>
            <person name="Lucas S."/>
            <person name="Pangilinan J."/>
            <person name="Proschold T."/>
            <person name="Salamov A."/>
            <person name="Schmutz J."/>
            <person name="Weeks D."/>
            <person name="Yamada T."/>
            <person name="Claverie J.M."/>
            <person name="Grigoriev I."/>
            <person name="Van Etten J."/>
            <person name="Lomsadze A."/>
            <person name="Borodovsky M."/>
        </authorList>
    </citation>
    <scope>NUCLEOTIDE SEQUENCE [LARGE SCALE GENOMIC DNA]</scope>
    <source>
        <strain evidence="6 7">C-169</strain>
    </source>
</reference>
<evidence type="ECO:0000313" key="7">
    <source>
        <dbReference type="Proteomes" id="UP000007264"/>
    </source>
</evidence>
<dbReference type="Proteomes" id="UP000007264">
    <property type="component" value="Unassembled WGS sequence"/>
</dbReference>
<accession>I0Z3A0</accession>
<dbReference type="SMART" id="SM01117">
    <property type="entry name" value="Cyt-b5"/>
    <property type="match status" value="1"/>
</dbReference>